<feature type="compositionally biased region" description="Polar residues" evidence="1">
    <location>
        <begin position="86"/>
        <end position="100"/>
    </location>
</feature>
<dbReference type="Proteomes" id="UP000187609">
    <property type="component" value="Unassembled WGS sequence"/>
</dbReference>
<accession>A0A1J6K8F3</accession>
<gene>
    <name evidence="2" type="ORF">A4A49_60436</name>
</gene>
<protein>
    <submittedName>
        <fullName evidence="2">Uncharacterized protein</fullName>
    </submittedName>
</protein>
<feature type="compositionally biased region" description="Basic residues" evidence="1">
    <location>
        <begin position="456"/>
        <end position="469"/>
    </location>
</feature>
<feature type="compositionally biased region" description="Polar residues" evidence="1">
    <location>
        <begin position="239"/>
        <end position="248"/>
    </location>
</feature>
<dbReference type="AlphaFoldDB" id="A0A1J6K8F3"/>
<proteinExistence type="predicted"/>
<feature type="region of interest" description="Disordered" evidence="1">
    <location>
        <begin position="289"/>
        <end position="326"/>
    </location>
</feature>
<comment type="caution">
    <text evidence="2">The sequence shown here is derived from an EMBL/GenBank/DDBJ whole genome shotgun (WGS) entry which is preliminary data.</text>
</comment>
<feature type="compositionally biased region" description="Polar residues" evidence="1">
    <location>
        <begin position="114"/>
        <end position="125"/>
    </location>
</feature>
<sequence>KNIPSTQKWQKTETREEQKLSINAEESEDTLDNRKSVGNNTITQHRHPIAQNQKVDNIVPKDYAHQHHIKNTFSCLHPSTTNIEDINSPHNSHNPLGNNSHKTKDPNVCPLAPTTVSTVENNKSQGMDIDPKIPTKSLPPSLMQNLGSPQTIPSNLPMSDSKPIQQIPSTNQPQSVSTSSHNTINVQDLLTPRKDKTIETHVDPYTVIMDINHFPPNSSDSKVTTDPILSKNKLHDAKATSQPKQETPSAKEECMDEATNSTTTPNTPDLHYKTNTTGPCPPILAGMGPHGTCSQHQSSIRREGPHNPNRGSFIPSPHCDGRDATRLEQHNDPSMVESPAAHANEYGSPPLPMELPCRAPTAHVLHAQPKPPHVLFPCKPSNHISQYQYCPNTTIIPTQQQHTHNPTAQDNTALNLSSVEPNTHITTTLNPPGIEPNSNNISNPTNSEPKCDGRGGRRGRRGRRGRNSNRKNSGARSVKIPKNHGIPSKKRKKIHLKLPSGFEEMLHLHKEGEFTEHLPTCSGVSTNNVHPLLVTTGKHEERPQLLN</sequence>
<reference evidence="2" key="1">
    <citation type="submission" date="2016-11" db="EMBL/GenBank/DDBJ databases">
        <title>The genome of Nicotiana attenuata.</title>
        <authorList>
            <person name="Xu S."/>
            <person name="Brockmoeller T."/>
            <person name="Gaquerel E."/>
            <person name="Navarro A."/>
            <person name="Kuhl H."/>
            <person name="Gase K."/>
            <person name="Ling Z."/>
            <person name="Zhou W."/>
            <person name="Kreitzer C."/>
            <person name="Stanke M."/>
            <person name="Tang H."/>
            <person name="Lyons E."/>
            <person name="Pandey P."/>
            <person name="Pandey S.P."/>
            <person name="Timmermann B."/>
            <person name="Baldwin I.T."/>
        </authorList>
    </citation>
    <scope>NUCLEOTIDE SEQUENCE [LARGE SCALE GENOMIC DNA]</scope>
    <source>
        <strain evidence="2">UT</strain>
    </source>
</reference>
<feature type="compositionally biased region" description="Low complexity" evidence="1">
    <location>
        <begin position="430"/>
        <end position="448"/>
    </location>
</feature>
<dbReference type="EMBL" id="MJEQ01004454">
    <property type="protein sequence ID" value="OIT21288.1"/>
    <property type="molecule type" value="Genomic_DNA"/>
</dbReference>
<feature type="compositionally biased region" description="Basic and acidic residues" evidence="1">
    <location>
        <begin position="10"/>
        <end position="19"/>
    </location>
</feature>
<evidence type="ECO:0000313" key="2">
    <source>
        <dbReference type="EMBL" id="OIT21288.1"/>
    </source>
</evidence>
<evidence type="ECO:0000256" key="1">
    <source>
        <dbReference type="SAM" id="MobiDB-lite"/>
    </source>
</evidence>
<feature type="compositionally biased region" description="Polar residues" evidence="1">
    <location>
        <begin position="142"/>
        <end position="188"/>
    </location>
</feature>
<feature type="compositionally biased region" description="Polar residues" evidence="1">
    <location>
        <begin position="258"/>
        <end position="276"/>
    </location>
</feature>
<feature type="region of interest" description="Disordered" evidence="1">
    <location>
        <begin position="422"/>
        <end position="491"/>
    </location>
</feature>
<dbReference type="Gramene" id="OIT21288">
    <property type="protein sequence ID" value="OIT21288"/>
    <property type="gene ID" value="A4A49_60436"/>
</dbReference>
<organism evidence="2 3">
    <name type="scientific">Nicotiana attenuata</name>
    <name type="common">Coyote tobacco</name>
    <dbReference type="NCBI Taxonomy" id="49451"/>
    <lineage>
        <taxon>Eukaryota</taxon>
        <taxon>Viridiplantae</taxon>
        <taxon>Streptophyta</taxon>
        <taxon>Embryophyta</taxon>
        <taxon>Tracheophyta</taxon>
        <taxon>Spermatophyta</taxon>
        <taxon>Magnoliopsida</taxon>
        <taxon>eudicotyledons</taxon>
        <taxon>Gunneridae</taxon>
        <taxon>Pentapetalae</taxon>
        <taxon>asterids</taxon>
        <taxon>lamiids</taxon>
        <taxon>Solanales</taxon>
        <taxon>Solanaceae</taxon>
        <taxon>Nicotianoideae</taxon>
        <taxon>Nicotianeae</taxon>
        <taxon>Nicotiana</taxon>
    </lineage>
</organism>
<feature type="region of interest" description="Disordered" evidence="1">
    <location>
        <begin position="232"/>
        <end position="276"/>
    </location>
</feature>
<keyword evidence="3" id="KW-1185">Reference proteome</keyword>
<feature type="compositionally biased region" description="Basic residues" evidence="1">
    <location>
        <begin position="479"/>
        <end position="491"/>
    </location>
</feature>
<evidence type="ECO:0000313" key="3">
    <source>
        <dbReference type="Proteomes" id="UP000187609"/>
    </source>
</evidence>
<feature type="region of interest" description="Disordered" evidence="1">
    <location>
        <begin position="1"/>
        <end position="36"/>
    </location>
</feature>
<name>A0A1J6K8F3_NICAT</name>
<feature type="non-terminal residue" evidence="2">
    <location>
        <position position="1"/>
    </location>
</feature>
<feature type="region of interest" description="Disordered" evidence="1">
    <location>
        <begin position="86"/>
        <end position="197"/>
    </location>
</feature>